<dbReference type="InParanoid" id="U5GQZ6"/>
<accession>U5GQZ6</accession>
<protein>
    <submittedName>
        <fullName evidence="2">Uncharacterized protein</fullName>
    </submittedName>
</protein>
<evidence type="ECO:0000256" key="1">
    <source>
        <dbReference type="SAM" id="MobiDB-lite"/>
    </source>
</evidence>
<gene>
    <name evidence="2" type="ORF">POPTR_001G229200</name>
</gene>
<evidence type="ECO:0000313" key="3">
    <source>
        <dbReference type="Proteomes" id="UP000006729"/>
    </source>
</evidence>
<keyword evidence="3" id="KW-1185">Reference proteome</keyword>
<dbReference type="AlphaFoldDB" id="U5GQZ6"/>
<name>U5GQZ6_POPTR</name>
<dbReference type="EMBL" id="CM009290">
    <property type="protein sequence ID" value="PNT56122.1"/>
    <property type="molecule type" value="Genomic_DNA"/>
</dbReference>
<evidence type="ECO:0000313" key="2">
    <source>
        <dbReference type="EMBL" id="PNT56122.1"/>
    </source>
</evidence>
<reference evidence="2 3" key="1">
    <citation type="journal article" date="2006" name="Science">
        <title>The genome of black cottonwood, Populus trichocarpa (Torr. &amp; Gray).</title>
        <authorList>
            <person name="Tuskan G.A."/>
            <person name="Difazio S."/>
            <person name="Jansson S."/>
            <person name="Bohlmann J."/>
            <person name="Grigoriev I."/>
            <person name="Hellsten U."/>
            <person name="Putnam N."/>
            <person name="Ralph S."/>
            <person name="Rombauts S."/>
            <person name="Salamov A."/>
            <person name="Schein J."/>
            <person name="Sterck L."/>
            <person name="Aerts A."/>
            <person name="Bhalerao R.R."/>
            <person name="Bhalerao R.P."/>
            <person name="Blaudez D."/>
            <person name="Boerjan W."/>
            <person name="Brun A."/>
            <person name="Brunner A."/>
            <person name="Busov V."/>
            <person name="Campbell M."/>
            <person name="Carlson J."/>
            <person name="Chalot M."/>
            <person name="Chapman J."/>
            <person name="Chen G.L."/>
            <person name="Cooper D."/>
            <person name="Coutinho P.M."/>
            <person name="Couturier J."/>
            <person name="Covert S."/>
            <person name="Cronk Q."/>
            <person name="Cunningham R."/>
            <person name="Davis J."/>
            <person name="Degroeve S."/>
            <person name="Dejardin A."/>
            <person name="Depamphilis C."/>
            <person name="Detter J."/>
            <person name="Dirks B."/>
            <person name="Dubchak I."/>
            <person name="Duplessis S."/>
            <person name="Ehlting J."/>
            <person name="Ellis B."/>
            <person name="Gendler K."/>
            <person name="Goodstein D."/>
            <person name="Gribskov M."/>
            <person name="Grimwood J."/>
            <person name="Groover A."/>
            <person name="Gunter L."/>
            <person name="Hamberger B."/>
            <person name="Heinze B."/>
            <person name="Helariutta Y."/>
            <person name="Henrissat B."/>
            <person name="Holligan D."/>
            <person name="Holt R."/>
            <person name="Huang W."/>
            <person name="Islam-Faridi N."/>
            <person name="Jones S."/>
            <person name="Jones-Rhoades M."/>
            <person name="Jorgensen R."/>
            <person name="Joshi C."/>
            <person name="Kangasjarvi J."/>
            <person name="Karlsson J."/>
            <person name="Kelleher C."/>
            <person name="Kirkpatrick R."/>
            <person name="Kirst M."/>
            <person name="Kohler A."/>
            <person name="Kalluri U."/>
            <person name="Larimer F."/>
            <person name="Leebens-Mack J."/>
            <person name="Leple J.C."/>
            <person name="Locascio P."/>
            <person name="Lou Y."/>
            <person name="Lucas S."/>
            <person name="Martin F."/>
            <person name="Montanini B."/>
            <person name="Napoli C."/>
            <person name="Nelson D.R."/>
            <person name="Nelson C."/>
            <person name="Nieminen K."/>
            <person name="Nilsson O."/>
            <person name="Pereda V."/>
            <person name="Peter G."/>
            <person name="Philippe R."/>
            <person name="Pilate G."/>
            <person name="Poliakov A."/>
            <person name="Razumovskaya J."/>
            <person name="Richardson P."/>
            <person name="Rinaldi C."/>
            <person name="Ritland K."/>
            <person name="Rouze P."/>
            <person name="Ryaboy D."/>
            <person name="Schmutz J."/>
            <person name="Schrader J."/>
            <person name="Segerman B."/>
            <person name="Shin H."/>
            <person name="Siddiqui A."/>
            <person name="Sterky F."/>
            <person name="Terry A."/>
            <person name="Tsai C.J."/>
            <person name="Uberbacher E."/>
            <person name="Unneberg P."/>
            <person name="Vahala J."/>
            <person name="Wall K."/>
            <person name="Wessler S."/>
            <person name="Yang G."/>
            <person name="Yin T."/>
            <person name="Douglas C."/>
            <person name="Marra M."/>
            <person name="Sandberg G."/>
            <person name="Van de Peer Y."/>
            <person name="Rokhsar D."/>
        </authorList>
    </citation>
    <scope>NUCLEOTIDE SEQUENCE [LARGE SCALE GENOMIC DNA]</scope>
    <source>
        <strain evidence="3">cv. Nisqually</strain>
    </source>
</reference>
<dbReference type="Proteomes" id="UP000006729">
    <property type="component" value="Chromosome 1"/>
</dbReference>
<dbReference type="HOGENOM" id="CLU_2268409_0_0_1"/>
<feature type="region of interest" description="Disordered" evidence="1">
    <location>
        <begin position="1"/>
        <end position="21"/>
    </location>
</feature>
<organism evidence="2 3">
    <name type="scientific">Populus trichocarpa</name>
    <name type="common">Western balsam poplar</name>
    <name type="synonym">Populus balsamifera subsp. trichocarpa</name>
    <dbReference type="NCBI Taxonomy" id="3694"/>
    <lineage>
        <taxon>Eukaryota</taxon>
        <taxon>Viridiplantae</taxon>
        <taxon>Streptophyta</taxon>
        <taxon>Embryophyta</taxon>
        <taxon>Tracheophyta</taxon>
        <taxon>Spermatophyta</taxon>
        <taxon>Magnoliopsida</taxon>
        <taxon>eudicotyledons</taxon>
        <taxon>Gunneridae</taxon>
        <taxon>Pentapetalae</taxon>
        <taxon>rosids</taxon>
        <taxon>fabids</taxon>
        <taxon>Malpighiales</taxon>
        <taxon>Salicaceae</taxon>
        <taxon>Saliceae</taxon>
        <taxon>Populus</taxon>
    </lineage>
</organism>
<proteinExistence type="predicted"/>
<sequence>MAGGPWLSGSGRAKTKDPGDSSCVFKNEGGGGGLRLLFASRGRTAAAVVCVGLGENQLPKAEAASLCICVGFLSFFGKWGCGGLLNVFAQKRGGGCGLEWQLG</sequence>